<dbReference type="InterPro" id="IPR003660">
    <property type="entry name" value="HAMP_dom"/>
</dbReference>
<evidence type="ECO:0000256" key="3">
    <source>
        <dbReference type="ARBA" id="ARBA00012438"/>
    </source>
</evidence>
<keyword evidence="4" id="KW-1003">Cell membrane</keyword>
<dbReference type="PROSITE" id="PS50109">
    <property type="entry name" value="HIS_KIN"/>
    <property type="match status" value="1"/>
</dbReference>
<feature type="domain" description="Histidine kinase" evidence="13">
    <location>
        <begin position="478"/>
        <end position="579"/>
    </location>
</feature>
<dbReference type="PROSITE" id="PS50885">
    <property type="entry name" value="HAMP"/>
    <property type="match status" value="1"/>
</dbReference>
<dbReference type="SUPFAM" id="SSF158472">
    <property type="entry name" value="HAMP domain-like"/>
    <property type="match status" value="1"/>
</dbReference>
<evidence type="ECO:0000313" key="16">
    <source>
        <dbReference type="Proteomes" id="UP000198565"/>
    </source>
</evidence>
<reference evidence="16" key="1">
    <citation type="submission" date="2016-10" db="EMBL/GenBank/DDBJ databases">
        <authorList>
            <person name="Varghese N."/>
            <person name="Submissions S."/>
        </authorList>
    </citation>
    <scope>NUCLEOTIDE SEQUENCE [LARGE SCALE GENOMIC DNA]</scope>
    <source>
        <strain evidence="16">CGMCC 1.4250</strain>
    </source>
</reference>
<dbReference type="OrthoDB" id="9776552at2"/>
<dbReference type="InterPro" id="IPR050640">
    <property type="entry name" value="Bact_2-comp_sensor_kinase"/>
</dbReference>
<evidence type="ECO:0000256" key="1">
    <source>
        <dbReference type="ARBA" id="ARBA00000085"/>
    </source>
</evidence>
<evidence type="ECO:0000256" key="2">
    <source>
        <dbReference type="ARBA" id="ARBA00004651"/>
    </source>
</evidence>
<dbReference type="GO" id="GO:0005524">
    <property type="term" value="F:ATP binding"/>
    <property type="evidence" value="ECO:0007669"/>
    <property type="project" value="UniProtKB-KW"/>
</dbReference>
<dbReference type="PANTHER" id="PTHR34220:SF7">
    <property type="entry name" value="SENSOR HISTIDINE KINASE YPDA"/>
    <property type="match status" value="1"/>
</dbReference>
<dbReference type="GO" id="GO:0005886">
    <property type="term" value="C:plasma membrane"/>
    <property type="evidence" value="ECO:0007669"/>
    <property type="project" value="UniProtKB-SubCell"/>
</dbReference>
<feature type="domain" description="HAMP" evidence="14">
    <location>
        <begin position="305"/>
        <end position="357"/>
    </location>
</feature>
<dbReference type="Pfam" id="PF02518">
    <property type="entry name" value="HATPase_c"/>
    <property type="match status" value="1"/>
</dbReference>
<evidence type="ECO:0000256" key="4">
    <source>
        <dbReference type="ARBA" id="ARBA00022475"/>
    </source>
</evidence>
<dbReference type="Pfam" id="PF06580">
    <property type="entry name" value="His_kinase"/>
    <property type="match status" value="1"/>
</dbReference>
<proteinExistence type="predicted"/>
<evidence type="ECO:0000256" key="8">
    <source>
        <dbReference type="ARBA" id="ARBA00022777"/>
    </source>
</evidence>
<dbReference type="CDD" id="cd06225">
    <property type="entry name" value="HAMP"/>
    <property type="match status" value="1"/>
</dbReference>
<keyword evidence="6" id="KW-0808">Transferase</keyword>
<keyword evidence="10" id="KW-0902">Two-component regulatory system</keyword>
<evidence type="ECO:0000256" key="10">
    <source>
        <dbReference type="ARBA" id="ARBA00023012"/>
    </source>
</evidence>
<sequence>MKKIHLNDIRIRNKLLLIYMFSVFLPIVLTNVIFYNVTSENVRTQKIHDNELALRQVANSFKQGVEDAVGIASVLYSDAFVYQLLETTYESPIDFILAYNNNFRDINKYTPVYSSIRSIYLFTDNPTVITAGGIVAIDEEVKESHWYQSTLDRRKKYPVVSKVAAEDGNLSQFVVVRALDSNDSSSNEKVIMINLNDRFIHQLFANETFEGDIYLLNEQNNIEYTTNQYVQWQSQYISFETIQIPNSSTVLEESYPVQYMSDWKVVGVMSEDQLLAEVRKSIPSILYLALWNFVIPTLFIVYIAGNIHFRLNTIVKKMRKVKDQNFELIPGKPYKDEIGVLTTEFNRMSKKIKDLINDVYIARIQKKDLQIQNKETQLKALQSQINPHFLFNVLETIRMRSLLKKEDETAEIIRNMAQLLRNSITWDKDFVTVKEEVRLIQSFLEIQQYRFADKMQYSIHLAEAAEHILIPNMTMIPFVENASIHGIEPLKTNGNINVTIKIDTNHLHCRIEDNGTGIEKGIYNEMIDSFEEDEMVGESIGIRNVYQRLKMYYHDDFELKIETEQGQGTTVYLKIPVNVQTVRTVQ</sequence>
<evidence type="ECO:0000259" key="13">
    <source>
        <dbReference type="PROSITE" id="PS50109"/>
    </source>
</evidence>
<keyword evidence="5" id="KW-0597">Phosphoprotein</keyword>
<keyword evidence="7" id="KW-0547">Nucleotide-binding</keyword>
<dbReference type="EC" id="2.7.13.3" evidence="3"/>
<dbReference type="InterPro" id="IPR010559">
    <property type="entry name" value="Sig_transdc_His_kin_internal"/>
</dbReference>
<keyword evidence="12" id="KW-0812">Transmembrane</keyword>
<dbReference type="Gene3D" id="6.10.340.10">
    <property type="match status" value="1"/>
</dbReference>
<keyword evidence="16" id="KW-1185">Reference proteome</keyword>
<keyword evidence="12" id="KW-1133">Transmembrane helix</keyword>
<dbReference type="EMBL" id="FOTR01000002">
    <property type="protein sequence ID" value="SFL52269.1"/>
    <property type="molecule type" value="Genomic_DNA"/>
</dbReference>
<dbReference type="AlphaFoldDB" id="A0A1I4ID34"/>
<evidence type="ECO:0000313" key="15">
    <source>
        <dbReference type="EMBL" id="SFL52269.1"/>
    </source>
</evidence>
<dbReference type="PANTHER" id="PTHR34220">
    <property type="entry name" value="SENSOR HISTIDINE KINASE YPDA"/>
    <property type="match status" value="1"/>
</dbReference>
<organism evidence="15 16">
    <name type="scientific">Gracilibacillus orientalis</name>
    <dbReference type="NCBI Taxonomy" id="334253"/>
    <lineage>
        <taxon>Bacteria</taxon>
        <taxon>Bacillati</taxon>
        <taxon>Bacillota</taxon>
        <taxon>Bacilli</taxon>
        <taxon>Bacillales</taxon>
        <taxon>Bacillaceae</taxon>
        <taxon>Gracilibacillus</taxon>
    </lineage>
</organism>
<evidence type="ECO:0000256" key="12">
    <source>
        <dbReference type="SAM" id="Phobius"/>
    </source>
</evidence>
<dbReference type="Gene3D" id="3.30.565.10">
    <property type="entry name" value="Histidine kinase-like ATPase, C-terminal domain"/>
    <property type="match status" value="1"/>
</dbReference>
<dbReference type="STRING" id="334253.SAMN04487943_10242"/>
<comment type="subcellular location">
    <subcellularLocation>
        <location evidence="2">Cell membrane</location>
        <topology evidence="2">Multi-pass membrane protein</topology>
    </subcellularLocation>
</comment>
<gene>
    <name evidence="15" type="ORF">SAMN04487943_10242</name>
</gene>
<dbReference type="InterPro" id="IPR005467">
    <property type="entry name" value="His_kinase_dom"/>
</dbReference>
<evidence type="ECO:0000256" key="7">
    <source>
        <dbReference type="ARBA" id="ARBA00022741"/>
    </source>
</evidence>
<name>A0A1I4ID34_9BACI</name>
<dbReference type="Proteomes" id="UP000198565">
    <property type="component" value="Unassembled WGS sequence"/>
</dbReference>
<evidence type="ECO:0000256" key="9">
    <source>
        <dbReference type="ARBA" id="ARBA00022840"/>
    </source>
</evidence>
<accession>A0A1I4ID34</accession>
<comment type="catalytic activity">
    <reaction evidence="1">
        <text>ATP + protein L-histidine = ADP + protein N-phospho-L-histidine.</text>
        <dbReference type="EC" id="2.7.13.3"/>
    </reaction>
</comment>
<evidence type="ECO:0000259" key="14">
    <source>
        <dbReference type="PROSITE" id="PS50885"/>
    </source>
</evidence>
<evidence type="ECO:0000256" key="11">
    <source>
        <dbReference type="ARBA" id="ARBA00023136"/>
    </source>
</evidence>
<dbReference type="InterPro" id="IPR036890">
    <property type="entry name" value="HATPase_C_sf"/>
</dbReference>
<keyword evidence="11 12" id="KW-0472">Membrane</keyword>
<keyword evidence="9" id="KW-0067">ATP-binding</keyword>
<keyword evidence="8 15" id="KW-0418">Kinase</keyword>
<dbReference type="SUPFAM" id="SSF55874">
    <property type="entry name" value="ATPase domain of HSP90 chaperone/DNA topoisomerase II/histidine kinase"/>
    <property type="match status" value="1"/>
</dbReference>
<evidence type="ECO:0000256" key="6">
    <source>
        <dbReference type="ARBA" id="ARBA00022679"/>
    </source>
</evidence>
<protein>
    <recommendedName>
        <fullName evidence="3">histidine kinase</fullName>
        <ecNumber evidence="3">2.7.13.3</ecNumber>
    </recommendedName>
</protein>
<dbReference type="GO" id="GO:0000155">
    <property type="term" value="F:phosphorelay sensor kinase activity"/>
    <property type="evidence" value="ECO:0007669"/>
    <property type="project" value="InterPro"/>
</dbReference>
<dbReference type="InterPro" id="IPR003594">
    <property type="entry name" value="HATPase_dom"/>
</dbReference>
<feature type="transmembrane region" description="Helical" evidence="12">
    <location>
        <begin position="16"/>
        <end position="37"/>
    </location>
</feature>
<feature type="transmembrane region" description="Helical" evidence="12">
    <location>
        <begin position="285"/>
        <end position="309"/>
    </location>
</feature>
<dbReference type="RefSeq" id="WP_091481373.1">
    <property type="nucleotide sequence ID" value="NZ_FOTR01000002.1"/>
</dbReference>
<evidence type="ECO:0000256" key="5">
    <source>
        <dbReference type="ARBA" id="ARBA00022553"/>
    </source>
</evidence>